<name>A0ABR1TA18_9PEZI</name>
<protein>
    <submittedName>
        <fullName evidence="2">Uncharacterized protein</fullName>
    </submittedName>
</protein>
<comment type="caution">
    <text evidence="2">The sequence shown here is derived from an EMBL/GenBank/DDBJ whole genome shotgun (WGS) entry which is preliminary data.</text>
</comment>
<dbReference type="Proteomes" id="UP001444661">
    <property type="component" value="Unassembled WGS sequence"/>
</dbReference>
<reference evidence="2 3" key="1">
    <citation type="submission" date="2023-01" db="EMBL/GenBank/DDBJ databases">
        <title>Analysis of 21 Apiospora genomes using comparative genomics revels a genus with tremendous synthesis potential of carbohydrate active enzymes and secondary metabolites.</title>
        <authorList>
            <person name="Sorensen T."/>
        </authorList>
    </citation>
    <scope>NUCLEOTIDE SEQUENCE [LARGE SCALE GENOMIC DNA]</scope>
    <source>
        <strain evidence="2 3">CBS 33761</strain>
    </source>
</reference>
<evidence type="ECO:0000313" key="3">
    <source>
        <dbReference type="Proteomes" id="UP001444661"/>
    </source>
</evidence>
<gene>
    <name evidence="2" type="ORF">PG993_005879</name>
</gene>
<keyword evidence="3" id="KW-1185">Reference proteome</keyword>
<accession>A0ABR1TA18</accession>
<organism evidence="2 3">
    <name type="scientific">Apiospora rasikravindrae</name>
    <dbReference type="NCBI Taxonomy" id="990691"/>
    <lineage>
        <taxon>Eukaryota</taxon>
        <taxon>Fungi</taxon>
        <taxon>Dikarya</taxon>
        <taxon>Ascomycota</taxon>
        <taxon>Pezizomycotina</taxon>
        <taxon>Sordariomycetes</taxon>
        <taxon>Xylariomycetidae</taxon>
        <taxon>Amphisphaeriales</taxon>
        <taxon>Apiosporaceae</taxon>
        <taxon>Apiospora</taxon>
    </lineage>
</organism>
<proteinExistence type="predicted"/>
<evidence type="ECO:0000313" key="2">
    <source>
        <dbReference type="EMBL" id="KAK8043449.1"/>
    </source>
</evidence>
<dbReference type="EMBL" id="JAQQWK010000004">
    <property type="protein sequence ID" value="KAK8043449.1"/>
    <property type="molecule type" value="Genomic_DNA"/>
</dbReference>
<sequence>MWDPALRYHSPSPDYSDSEDWRARSASDDNGPGSQVDPSMAQGYDLGGFVDPQALSMNDNLSSVTPIPARSGSGMSQ</sequence>
<evidence type="ECO:0000256" key="1">
    <source>
        <dbReference type="SAM" id="MobiDB-lite"/>
    </source>
</evidence>
<feature type="region of interest" description="Disordered" evidence="1">
    <location>
        <begin position="1"/>
        <end position="77"/>
    </location>
</feature>
<feature type="compositionally biased region" description="Polar residues" evidence="1">
    <location>
        <begin position="55"/>
        <end position="65"/>
    </location>
</feature>